<dbReference type="Gene3D" id="2.60.40.3690">
    <property type="match status" value="1"/>
</dbReference>
<evidence type="ECO:0000256" key="6">
    <source>
        <dbReference type="SAM" id="SignalP"/>
    </source>
</evidence>
<evidence type="ECO:0000313" key="8">
    <source>
        <dbReference type="EMBL" id="MBO8447654.1"/>
    </source>
</evidence>
<evidence type="ECO:0000256" key="3">
    <source>
        <dbReference type="ARBA" id="ARBA00022729"/>
    </source>
</evidence>
<evidence type="ECO:0000256" key="4">
    <source>
        <dbReference type="ARBA" id="ARBA00023263"/>
    </source>
</evidence>
<accession>A0A9D9EM26</accession>
<dbReference type="EMBL" id="JADIMQ010000003">
    <property type="protein sequence ID" value="MBO8447654.1"/>
    <property type="molecule type" value="Genomic_DNA"/>
</dbReference>
<reference evidence="8" key="2">
    <citation type="journal article" date="2021" name="PeerJ">
        <title>Extensive microbial diversity within the chicken gut microbiome revealed by metagenomics and culture.</title>
        <authorList>
            <person name="Gilroy R."/>
            <person name="Ravi A."/>
            <person name="Getino M."/>
            <person name="Pursley I."/>
            <person name="Horton D.L."/>
            <person name="Alikhan N.F."/>
            <person name="Baker D."/>
            <person name="Gharbi K."/>
            <person name="Hall N."/>
            <person name="Watson M."/>
            <person name="Adriaenssens E.M."/>
            <person name="Foster-Nyarko E."/>
            <person name="Jarju S."/>
            <person name="Secka A."/>
            <person name="Antonio M."/>
            <person name="Oren A."/>
            <person name="Chaudhuri R.R."/>
            <person name="La Ragione R."/>
            <person name="Hildebrand F."/>
            <person name="Pallen M.J."/>
        </authorList>
    </citation>
    <scope>NUCLEOTIDE SEQUENCE</scope>
    <source>
        <strain evidence="8">20514</strain>
    </source>
</reference>
<name>A0A9D9EM26_9BACT</name>
<protein>
    <recommendedName>
        <fullName evidence="7">Major fimbrial subunit protein N-terminal domain-containing protein</fullName>
    </recommendedName>
</protein>
<comment type="caution">
    <text evidence="8">The sequence shown here is derived from an EMBL/GenBank/DDBJ whole genome shotgun (WGS) entry which is preliminary data.</text>
</comment>
<feature type="region of interest" description="Disordered" evidence="5">
    <location>
        <begin position="30"/>
        <end position="51"/>
    </location>
</feature>
<dbReference type="AlphaFoldDB" id="A0A9D9EM26"/>
<feature type="domain" description="Major fimbrial subunit protein N-terminal" evidence="7">
    <location>
        <begin position="35"/>
        <end position="137"/>
    </location>
</feature>
<dbReference type="PROSITE" id="PS51257">
    <property type="entry name" value="PROKAR_LIPOPROTEIN"/>
    <property type="match status" value="1"/>
</dbReference>
<gene>
    <name evidence="8" type="ORF">IAC29_00090</name>
</gene>
<keyword evidence="3 6" id="KW-0732">Signal</keyword>
<feature type="chain" id="PRO_5039347072" description="Major fimbrial subunit protein N-terminal domain-containing protein" evidence="6">
    <location>
        <begin position="24"/>
        <end position="342"/>
    </location>
</feature>
<dbReference type="Gene3D" id="2.60.40.2580">
    <property type="match status" value="1"/>
</dbReference>
<evidence type="ECO:0000256" key="1">
    <source>
        <dbReference type="ARBA" id="ARBA00004561"/>
    </source>
</evidence>
<feature type="signal peptide" evidence="6">
    <location>
        <begin position="1"/>
        <end position="23"/>
    </location>
</feature>
<reference evidence="8" key="1">
    <citation type="submission" date="2020-10" db="EMBL/GenBank/DDBJ databases">
        <authorList>
            <person name="Gilroy R."/>
        </authorList>
    </citation>
    <scope>NUCLEOTIDE SEQUENCE</scope>
    <source>
        <strain evidence="8">20514</strain>
    </source>
</reference>
<evidence type="ECO:0000259" key="7">
    <source>
        <dbReference type="Pfam" id="PF06321"/>
    </source>
</evidence>
<sequence>MDMTIRLHAILSMLLLAALTACDRDDRSVSAPAEGELRISTKSRRESTGAADGYEDAVNGLQVLVFSADGMLETYGETDSPKEGLCLTGTAGEKTVWAAANAPDLSGIGHLSDLKSATVRLDGNSTDPARGLAMSGCSTCSVTPGRSGEINIPVERLLSRITLDAITCRLPQAYGSLTVESVMLINVAGDTDITGTSGPAAWCNRMGRSSGSPSGIIDGQSFPADCPEMTFRKIGKTMAPDETVGYEIPLYCLPNPAEEDREGGSSFTPRKTRLVVTATLGGTRYYYPVTIDRPERNTSYSVSMTITGPGSTDPDRPISKQALSFSISVSPWGDGGSYDERI</sequence>
<keyword evidence="4" id="KW-0281">Fimbrium</keyword>
<dbReference type="InterPro" id="IPR029141">
    <property type="entry name" value="FimA_N"/>
</dbReference>
<feature type="compositionally biased region" description="Basic and acidic residues" evidence="5">
    <location>
        <begin position="35"/>
        <end position="47"/>
    </location>
</feature>
<dbReference type="GO" id="GO:0009289">
    <property type="term" value="C:pilus"/>
    <property type="evidence" value="ECO:0007669"/>
    <property type="project" value="UniProtKB-SubCell"/>
</dbReference>
<dbReference type="Pfam" id="PF06321">
    <property type="entry name" value="P_gingi_FimA"/>
    <property type="match status" value="1"/>
</dbReference>
<proteinExistence type="inferred from homology"/>
<comment type="similarity">
    <text evidence="2">Belongs to the bacteroidetes fimbrillin superfamily. FimA/Mfa1 family.</text>
</comment>
<organism evidence="8 9">
    <name type="scientific">Candidatus Cryptobacteroides merdigallinarum</name>
    <dbReference type="NCBI Taxonomy" id="2840770"/>
    <lineage>
        <taxon>Bacteria</taxon>
        <taxon>Pseudomonadati</taxon>
        <taxon>Bacteroidota</taxon>
        <taxon>Bacteroidia</taxon>
        <taxon>Bacteroidales</taxon>
        <taxon>Candidatus Cryptobacteroides</taxon>
    </lineage>
</organism>
<evidence type="ECO:0000313" key="9">
    <source>
        <dbReference type="Proteomes" id="UP000810252"/>
    </source>
</evidence>
<evidence type="ECO:0000256" key="5">
    <source>
        <dbReference type="SAM" id="MobiDB-lite"/>
    </source>
</evidence>
<evidence type="ECO:0000256" key="2">
    <source>
        <dbReference type="ARBA" id="ARBA00006011"/>
    </source>
</evidence>
<dbReference type="Proteomes" id="UP000810252">
    <property type="component" value="Unassembled WGS sequence"/>
</dbReference>
<comment type="subcellular location">
    <subcellularLocation>
        <location evidence="1">Fimbrium</location>
    </subcellularLocation>
</comment>